<name>A0A2H3DMU3_ARMGA</name>
<comment type="subcellular location">
    <subcellularLocation>
        <location evidence="1">Cell membrane</location>
        <topology evidence="1">Single-pass type II membrane protein</topology>
    </subcellularLocation>
</comment>
<dbReference type="GO" id="GO:0005576">
    <property type="term" value="C:extracellular region"/>
    <property type="evidence" value="ECO:0007669"/>
    <property type="project" value="TreeGrafter"/>
</dbReference>
<evidence type="ECO:0000256" key="14">
    <source>
        <dbReference type="ARBA" id="ARBA00038929"/>
    </source>
</evidence>
<feature type="transmembrane region" description="Helical" evidence="17">
    <location>
        <begin position="72"/>
        <end position="95"/>
    </location>
</feature>
<evidence type="ECO:0000256" key="9">
    <source>
        <dbReference type="ARBA" id="ARBA00023180"/>
    </source>
</evidence>
<comment type="similarity">
    <text evidence="2">Belongs to the glycosyl hydrolase 5 (cellulase A) family.</text>
</comment>
<dbReference type="FunCoup" id="A0A2H3DMU3">
    <property type="interactions" value="31"/>
</dbReference>
<dbReference type="AlphaFoldDB" id="A0A2H3DMU3"/>
<proteinExistence type="inferred from homology"/>
<keyword evidence="5 19" id="KW-0378">Hydrolase</keyword>
<evidence type="ECO:0000313" key="20">
    <source>
        <dbReference type="Proteomes" id="UP000217790"/>
    </source>
</evidence>
<evidence type="ECO:0000256" key="7">
    <source>
        <dbReference type="ARBA" id="ARBA00022989"/>
    </source>
</evidence>
<dbReference type="InterPro" id="IPR001547">
    <property type="entry name" value="Glyco_hydro_5"/>
</dbReference>
<feature type="compositionally biased region" description="Polar residues" evidence="16">
    <location>
        <begin position="1"/>
        <end position="13"/>
    </location>
</feature>
<keyword evidence="9" id="KW-0325">Glycoprotein</keyword>
<keyword evidence="4 17" id="KW-0812">Transmembrane</keyword>
<evidence type="ECO:0000256" key="6">
    <source>
        <dbReference type="ARBA" id="ARBA00022968"/>
    </source>
</evidence>
<evidence type="ECO:0000256" key="1">
    <source>
        <dbReference type="ARBA" id="ARBA00004401"/>
    </source>
</evidence>
<comment type="function">
    <text evidence="13">Glucosidase involved in the degradation of cellulosic biomass. Active on lichenan.</text>
</comment>
<reference evidence="20" key="1">
    <citation type="journal article" date="2017" name="Nat. Ecol. Evol.">
        <title>Genome expansion and lineage-specific genetic innovations in the forest pathogenic fungi Armillaria.</title>
        <authorList>
            <person name="Sipos G."/>
            <person name="Prasanna A.N."/>
            <person name="Walter M.C."/>
            <person name="O'Connor E."/>
            <person name="Balint B."/>
            <person name="Krizsan K."/>
            <person name="Kiss B."/>
            <person name="Hess J."/>
            <person name="Varga T."/>
            <person name="Slot J."/>
            <person name="Riley R."/>
            <person name="Boka B."/>
            <person name="Rigling D."/>
            <person name="Barry K."/>
            <person name="Lee J."/>
            <person name="Mihaltcheva S."/>
            <person name="LaButti K."/>
            <person name="Lipzen A."/>
            <person name="Waldron R."/>
            <person name="Moloney N.M."/>
            <person name="Sperisen C."/>
            <person name="Kredics L."/>
            <person name="Vagvoelgyi C."/>
            <person name="Patrignani A."/>
            <person name="Fitzpatrick D."/>
            <person name="Nagy I."/>
            <person name="Doyle S."/>
            <person name="Anderson J.B."/>
            <person name="Grigoriev I.V."/>
            <person name="Gueldener U."/>
            <person name="Muensterkoetter M."/>
            <person name="Nagy L.G."/>
        </authorList>
    </citation>
    <scope>NUCLEOTIDE SEQUENCE [LARGE SCALE GENOMIC DNA]</scope>
    <source>
        <strain evidence="20">Ar21-2</strain>
    </source>
</reference>
<dbReference type="GO" id="GO:0009251">
    <property type="term" value="P:glucan catabolic process"/>
    <property type="evidence" value="ECO:0007669"/>
    <property type="project" value="TreeGrafter"/>
</dbReference>
<sequence length="748" mass="78925">MSSLAANHVPMNSSEHDLDPPRASYLDTRDSTGQNSLTSSPNNSAPLLHGTKYENDTYSDSERNTPSKRRGLLFWLGCAAALVIVVLAVILPVYFTVIKPKHNNNNASQSSTSGDSTPPPETPQGNGTTNPQSPTGAITGGDGSIVTLADGSSFIYNNSFGGYWVADPNDPFSGAARPNSWTPPLNESWKFGQDHVYGVNLGGWLVLEPFISPALYEKYDGAVDEWTLSTLMAADTAGGGLQQLEDHYNTFITEKDFAEIAGAGLNWVRLPIPFWAIDEWDGEPFLAKTAWKYALKAFEWARKYGLRISLDLHTIPGSQNGYNHSGKSGQINFLYGTMGYANAQRTLNYIRIITEFISQPQYKDVVVVFGIINEALVSSIGQDQITAFYLEAHNMIRGITGLGAGNGPFISIHDGFAGAANWADFLPGSDRIALDIHPYLAFSGGAAAEPFVTGTGNQAGGTWPSTVCQWGQWMNTSQTAFGVTMAGEFSNGWNDCGYFLNGVAGVPTFGGDCNTWQDSTNWNDETKAAVMNFAMASMDALQNWFFWTWKIGVSTKLGVVGSPLWSYQLGLEGGWMPKDPRTASGRCDAIGGAPNVPFDGTYQSWMTGGAGAGTIAATYAWPPASINGADAAVTLLPSYTSTGPVSTLPPPTLTAKATKSVDAGNGWYDAQDTGAAPTPIAGCTYPNAWDANGVAAPAVCGGGVAAAAAPAPAPAAGAATATRTTAPAAAAVVADATVARRGMGYGSR</sequence>
<dbReference type="InParanoid" id="A0A2H3DMU3"/>
<evidence type="ECO:0000256" key="3">
    <source>
        <dbReference type="ARBA" id="ARBA00022475"/>
    </source>
</evidence>
<evidence type="ECO:0000313" key="19">
    <source>
        <dbReference type="EMBL" id="PBK90407.1"/>
    </source>
</evidence>
<evidence type="ECO:0000256" key="17">
    <source>
        <dbReference type="SAM" id="Phobius"/>
    </source>
</evidence>
<keyword evidence="8 17" id="KW-0472">Membrane</keyword>
<feature type="compositionally biased region" description="Basic and acidic residues" evidence="16">
    <location>
        <begin position="51"/>
        <end position="64"/>
    </location>
</feature>
<evidence type="ECO:0000256" key="5">
    <source>
        <dbReference type="ARBA" id="ARBA00022801"/>
    </source>
</evidence>
<keyword evidence="11" id="KW-0961">Cell wall biogenesis/degradation</keyword>
<feature type="compositionally biased region" description="Polar residues" evidence="16">
    <location>
        <begin position="31"/>
        <end position="45"/>
    </location>
</feature>
<dbReference type="GO" id="GO:0004338">
    <property type="term" value="F:glucan exo-1,3-beta-glucosidase activity"/>
    <property type="evidence" value="ECO:0007669"/>
    <property type="project" value="UniProtKB-EC"/>
</dbReference>
<dbReference type="PANTHER" id="PTHR31297:SF34">
    <property type="entry name" value="GLUCAN 1,3-BETA-GLUCOSIDASE 2"/>
    <property type="match status" value="1"/>
</dbReference>
<dbReference type="EC" id="3.2.1.58" evidence="14"/>
<dbReference type="OMA" id="FWAIEAW"/>
<dbReference type="GO" id="GO:0071555">
    <property type="term" value="P:cell wall organization"/>
    <property type="evidence" value="ECO:0007669"/>
    <property type="project" value="UniProtKB-KW"/>
</dbReference>
<dbReference type="InterPro" id="IPR050386">
    <property type="entry name" value="Glycosyl_hydrolase_5"/>
</dbReference>
<keyword evidence="10" id="KW-0326">Glycosidase</keyword>
<dbReference type="Pfam" id="PF00150">
    <property type="entry name" value="Cellulase"/>
    <property type="match status" value="1"/>
</dbReference>
<dbReference type="Gene3D" id="3.20.20.80">
    <property type="entry name" value="Glycosidases"/>
    <property type="match status" value="1"/>
</dbReference>
<feature type="compositionally biased region" description="Polar residues" evidence="16">
    <location>
        <begin position="123"/>
        <end position="136"/>
    </location>
</feature>
<evidence type="ECO:0000256" key="16">
    <source>
        <dbReference type="SAM" id="MobiDB-lite"/>
    </source>
</evidence>
<keyword evidence="20" id="KW-1185">Reference proteome</keyword>
<evidence type="ECO:0000256" key="8">
    <source>
        <dbReference type="ARBA" id="ARBA00023136"/>
    </source>
</evidence>
<keyword evidence="3" id="KW-1003">Cell membrane</keyword>
<accession>A0A2H3DMU3</accession>
<gene>
    <name evidence="19" type="ORF">ARMGADRAFT_1014570</name>
</gene>
<comment type="catalytic activity">
    <reaction evidence="12">
        <text>Successive hydrolysis of beta-D-glucose units from the non-reducing ends of (1-&gt;3)-beta-D-glucans, releasing alpha-glucose.</text>
        <dbReference type="EC" id="3.2.1.58"/>
    </reaction>
</comment>
<dbReference type="EMBL" id="KZ293665">
    <property type="protein sequence ID" value="PBK90407.1"/>
    <property type="molecule type" value="Genomic_DNA"/>
</dbReference>
<evidence type="ECO:0000256" key="2">
    <source>
        <dbReference type="ARBA" id="ARBA00005641"/>
    </source>
</evidence>
<keyword evidence="7 17" id="KW-1133">Transmembrane helix</keyword>
<protein>
    <recommendedName>
        <fullName evidence="14">glucan 1,3-beta-glucosidase</fullName>
        <ecNumber evidence="14">3.2.1.58</ecNumber>
    </recommendedName>
    <alternativeName>
        <fullName evidence="15">Exo-1,3-beta-glucanase D</fullName>
    </alternativeName>
</protein>
<dbReference type="SUPFAM" id="SSF51445">
    <property type="entry name" value="(Trans)glycosidases"/>
    <property type="match status" value="1"/>
</dbReference>
<evidence type="ECO:0000256" key="15">
    <source>
        <dbReference type="ARBA" id="ARBA00041260"/>
    </source>
</evidence>
<evidence type="ECO:0000256" key="12">
    <source>
        <dbReference type="ARBA" id="ARBA00036824"/>
    </source>
</evidence>
<evidence type="ECO:0000256" key="13">
    <source>
        <dbReference type="ARBA" id="ARBA00037126"/>
    </source>
</evidence>
<feature type="region of interest" description="Disordered" evidence="16">
    <location>
        <begin position="1"/>
        <end position="64"/>
    </location>
</feature>
<keyword evidence="6" id="KW-0735">Signal-anchor</keyword>
<dbReference type="PANTHER" id="PTHR31297">
    <property type="entry name" value="GLUCAN ENDO-1,6-BETA-GLUCOSIDASE B"/>
    <property type="match status" value="1"/>
</dbReference>
<dbReference type="STRING" id="47427.A0A2H3DMU3"/>
<feature type="domain" description="Glycoside hydrolase family 5" evidence="18">
    <location>
        <begin position="240"/>
        <end position="549"/>
    </location>
</feature>
<organism evidence="19 20">
    <name type="scientific">Armillaria gallica</name>
    <name type="common">Bulbous honey fungus</name>
    <name type="synonym">Armillaria bulbosa</name>
    <dbReference type="NCBI Taxonomy" id="47427"/>
    <lineage>
        <taxon>Eukaryota</taxon>
        <taxon>Fungi</taxon>
        <taxon>Dikarya</taxon>
        <taxon>Basidiomycota</taxon>
        <taxon>Agaricomycotina</taxon>
        <taxon>Agaricomycetes</taxon>
        <taxon>Agaricomycetidae</taxon>
        <taxon>Agaricales</taxon>
        <taxon>Marasmiineae</taxon>
        <taxon>Physalacriaceae</taxon>
        <taxon>Armillaria</taxon>
    </lineage>
</organism>
<feature type="region of interest" description="Disordered" evidence="16">
    <location>
        <begin position="101"/>
        <end position="142"/>
    </location>
</feature>
<evidence type="ECO:0000256" key="4">
    <source>
        <dbReference type="ARBA" id="ARBA00022692"/>
    </source>
</evidence>
<evidence type="ECO:0000256" key="11">
    <source>
        <dbReference type="ARBA" id="ARBA00023316"/>
    </source>
</evidence>
<dbReference type="Proteomes" id="UP000217790">
    <property type="component" value="Unassembled WGS sequence"/>
</dbReference>
<dbReference type="GO" id="GO:0005886">
    <property type="term" value="C:plasma membrane"/>
    <property type="evidence" value="ECO:0007669"/>
    <property type="project" value="UniProtKB-SubCell"/>
</dbReference>
<evidence type="ECO:0000259" key="18">
    <source>
        <dbReference type="Pfam" id="PF00150"/>
    </source>
</evidence>
<dbReference type="OrthoDB" id="62120at2759"/>
<evidence type="ECO:0000256" key="10">
    <source>
        <dbReference type="ARBA" id="ARBA00023295"/>
    </source>
</evidence>
<dbReference type="InterPro" id="IPR017853">
    <property type="entry name" value="GH"/>
</dbReference>
<feature type="compositionally biased region" description="Polar residues" evidence="16">
    <location>
        <begin position="103"/>
        <end position="116"/>
    </location>
</feature>
<dbReference type="GO" id="GO:0009986">
    <property type="term" value="C:cell surface"/>
    <property type="evidence" value="ECO:0007669"/>
    <property type="project" value="TreeGrafter"/>
</dbReference>